<dbReference type="GO" id="GO:0016787">
    <property type="term" value="F:hydrolase activity"/>
    <property type="evidence" value="ECO:0007669"/>
    <property type="project" value="UniProtKB-KW"/>
</dbReference>
<dbReference type="EMBL" id="JAZDRO010000005">
    <property type="protein sequence ID" value="MEE2567465.1"/>
    <property type="molecule type" value="Genomic_DNA"/>
</dbReference>
<dbReference type="RefSeq" id="WP_330197026.1">
    <property type="nucleotide sequence ID" value="NZ_JAZDRO010000005.1"/>
</dbReference>
<dbReference type="InterPro" id="IPR042047">
    <property type="entry name" value="SleB_dom1"/>
</dbReference>
<reference evidence="2 3" key="1">
    <citation type="submission" date="2024-01" db="EMBL/GenBank/DDBJ databases">
        <title>Hyphobacterium bacterium isolated from marine sediment.</title>
        <authorList>
            <person name="Zhao S."/>
        </authorList>
    </citation>
    <scope>NUCLEOTIDE SEQUENCE [LARGE SCALE GENOMIC DNA]</scope>
    <source>
        <strain evidence="2 3">Y60-23</strain>
    </source>
</reference>
<evidence type="ECO:0000313" key="3">
    <source>
        <dbReference type="Proteomes" id="UP001310692"/>
    </source>
</evidence>
<feature type="domain" description="Cell wall hydrolase SleB" evidence="1">
    <location>
        <begin position="127"/>
        <end position="236"/>
    </location>
</feature>
<dbReference type="Proteomes" id="UP001310692">
    <property type="component" value="Unassembled WGS sequence"/>
</dbReference>
<organism evidence="2 3">
    <name type="scientific">Hyphobacterium marinum</name>
    <dbReference type="NCBI Taxonomy" id="3116574"/>
    <lineage>
        <taxon>Bacteria</taxon>
        <taxon>Pseudomonadati</taxon>
        <taxon>Pseudomonadota</taxon>
        <taxon>Alphaproteobacteria</taxon>
        <taxon>Maricaulales</taxon>
        <taxon>Maricaulaceae</taxon>
        <taxon>Hyphobacterium</taxon>
    </lineage>
</organism>
<dbReference type="Gene3D" id="1.10.10.2520">
    <property type="entry name" value="Cell wall hydrolase SleB, domain 1"/>
    <property type="match status" value="1"/>
</dbReference>
<keyword evidence="3" id="KW-1185">Reference proteome</keyword>
<comment type="caution">
    <text evidence="2">The sequence shown here is derived from an EMBL/GenBank/DDBJ whole genome shotgun (WGS) entry which is preliminary data.</text>
</comment>
<protein>
    <submittedName>
        <fullName evidence="2">Cell wall hydrolase</fullName>
    </submittedName>
</protein>
<sequence length="253" mass="28013">MTATATKFFSAHWSRMLKGAGVLGVVAAVAVTLPLAATRASVQDDASYWQDMAARYLESEDALGWDGPAALSMASLQVQPDMADGVRVVARPLTELRTFDSTHIRRAEYNADELNCLSTAIYYEARSESFAGQAAVAEVILNRVRHRAYPDSICGVVYEGSERVTGCQFSFTCDGSMNRPVRGRAWRRAQLVAEHAALGFAVPVTRNATHYHTTAVNPHWSGSLVQTRQIGTHVFYRFPSRRERAELEREREA</sequence>
<evidence type="ECO:0000259" key="1">
    <source>
        <dbReference type="Pfam" id="PF07486"/>
    </source>
</evidence>
<keyword evidence="2" id="KW-0378">Hydrolase</keyword>
<dbReference type="InterPro" id="IPR011105">
    <property type="entry name" value="Cell_wall_hydrolase_SleB"/>
</dbReference>
<evidence type="ECO:0000313" key="2">
    <source>
        <dbReference type="EMBL" id="MEE2567465.1"/>
    </source>
</evidence>
<dbReference type="Pfam" id="PF07486">
    <property type="entry name" value="Hydrolase_2"/>
    <property type="match status" value="1"/>
</dbReference>
<proteinExistence type="predicted"/>
<gene>
    <name evidence="2" type="ORF">V0U35_12325</name>
</gene>
<accession>A0ABU7M2G6</accession>
<name>A0ABU7M2G6_9PROT</name>